<comment type="caution">
    <text evidence="1">The sequence shown here is derived from an EMBL/GenBank/DDBJ whole genome shotgun (WGS) entry which is preliminary data.</text>
</comment>
<reference evidence="1 2" key="1">
    <citation type="submission" date="2016-06" db="EMBL/GenBank/DDBJ databases">
        <authorList>
            <person name="Kjaerup R.B."/>
            <person name="Dalgaard T.S."/>
            <person name="Juul-Madsen H.R."/>
        </authorList>
    </citation>
    <scope>NUCLEOTIDE SEQUENCE [LARGE SCALE GENOMIC DNA]</scope>
    <source>
        <strain evidence="1 2">1165133.8</strain>
    </source>
</reference>
<dbReference type="EMBL" id="LZLS01000037">
    <property type="protein sequence ID" value="OBK30167.1"/>
    <property type="molecule type" value="Genomic_DNA"/>
</dbReference>
<gene>
    <name evidence="1" type="ORF">A5634_16805</name>
</gene>
<organism evidence="1 2">
    <name type="scientific">Mycobacterium asiaticum</name>
    <dbReference type="NCBI Taxonomy" id="1790"/>
    <lineage>
        <taxon>Bacteria</taxon>
        <taxon>Bacillati</taxon>
        <taxon>Actinomycetota</taxon>
        <taxon>Actinomycetes</taxon>
        <taxon>Mycobacteriales</taxon>
        <taxon>Mycobacteriaceae</taxon>
        <taxon>Mycobacterium</taxon>
    </lineage>
</organism>
<evidence type="ECO:0000313" key="2">
    <source>
        <dbReference type="Proteomes" id="UP000093928"/>
    </source>
</evidence>
<name>A0A1A3PC38_MYCAS</name>
<evidence type="ECO:0000313" key="1">
    <source>
        <dbReference type="EMBL" id="OBK30167.1"/>
    </source>
</evidence>
<dbReference type="Proteomes" id="UP000093928">
    <property type="component" value="Unassembled WGS sequence"/>
</dbReference>
<dbReference type="AlphaFoldDB" id="A0A1A3PC38"/>
<proteinExistence type="predicted"/>
<accession>A0A1A3PC38</accession>
<protein>
    <submittedName>
        <fullName evidence="1">Uncharacterized protein</fullName>
    </submittedName>
</protein>
<sequence>MRALTHLGIPAGVIAVLTASTVTLGTGAASATGPIPLNASLRNCDFSLVSTAIQVPHTALGRGTALVQSSGSTVTAQVHMVVSNEPGTHFDVGLIQTPRPSSATCGPGDPGTTFTGLDTDGSGQATVTLQAPLREGTTGVWVIVETGNAHNQAPGEFYTSEFQAPV</sequence>